<dbReference type="Proteomes" id="UP001153334">
    <property type="component" value="Unassembled WGS sequence"/>
</dbReference>
<gene>
    <name evidence="1" type="ORF">ONZ43_g4484</name>
</gene>
<protein>
    <submittedName>
        <fullName evidence="1">Uncharacterized protein</fullName>
    </submittedName>
</protein>
<organism evidence="1 2">
    <name type="scientific">Nemania bipapillata</name>
    <dbReference type="NCBI Taxonomy" id="110536"/>
    <lineage>
        <taxon>Eukaryota</taxon>
        <taxon>Fungi</taxon>
        <taxon>Dikarya</taxon>
        <taxon>Ascomycota</taxon>
        <taxon>Pezizomycotina</taxon>
        <taxon>Sordariomycetes</taxon>
        <taxon>Xylariomycetidae</taxon>
        <taxon>Xylariales</taxon>
        <taxon>Xylariaceae</taxon>
        <taxon>Nemania</taxon>
    </lineage>
</organism>
<dbReference type="EMBL" id="JAPESX010001216">
    <property type="protein sequence ID" value="KAJ8116242.1"/>
    <property type="molecule type" value="Genomic_DNA"/>
</dbReference>
<evidence type="ECO:0000313" key="1">
    <source>
        <dbReference type="EMBL" id="KAJ8116242.1"/>
    </source>
</evidence>
<accession>A0ACC2IM27</accession>
<proteinExistence type="predicted"/>
<sequence>MTNLTTQFAFKNNTGSSTAYAYVTGQAINNGYAYAFLQADGKTVYYPASPSSTLQPLAVDCAIPLGAPGSTTTVTIPQLAGGRIWFVVGSKLTFLLNPGPGIVEPAVTNTSDANYSLNWGFYNTDQLFVNITYVDFVSIPIALQLLNTSGVTQTVQGLPANGLDQICSQLTAQGASENPGWANLVIKDANGNNLRALSPNSGRVMDSTLFNGYFQPYVDQAWSKYTSTDLNIDTQGQWGIVAGRVASNGLLTFPNVGTFAQPSAADIFSCSTGPFGNYPAATSVEMGAIGARRMYNPFPSLPSPSSFPPILTPYYCKR</sequence>
<comment type="caution">
    <text evidence="1">The sequence shown here is derived from an EMBL/GenBank/DDBJ whole genome shotgun (WGS) entry which is preliminary data.</text>
</comment>
<keyword evidence="2" id="KW-1185">Reference proteome</keyword>
<name>A0ACC2IM27_9PEZI</name>
<evidence type="ECO:0000313" key="2">
    <source>
        <dbReference type="Proteomes" id="UP001153334"/>
    </source>
</evidence>
<reference evidence="1" key="1">
    <citation type="submission" date="2022-11" db="EMBL/GenBank/DDBJ databases">
        <title>Genome Sequence of Nemania bipapillata.</title>
        <authorList>
            <person name="Buettner E."/>
        </authorList>
    </citation>
    <scope>NUCLEOTIDE SEQUENCE</scope>
    <source>
        <strain evidence="1">CP14</strain>
    </source>
</reference>